<evidence type="ECO:0000256" key="2">
    <source>
        <dbReference type="ARBA" id="ARBA00010792"/>
    </source>
</evidence>
<feature type="transmembrane region" description="Helical" evidence="7">
    <location>
        <begin position="139"/>
        <end position="158"/>
    </location>
</feature>
<dbReference type="STRING" id="670307.HYPDE_40358"/>
<evidence type="ECO:0000256" key="7">
    <source>
        <dbReference type="RuleBase" id="RU367016"/>
    </source>
</evidence>
<dbReference type="EMBL" id="CP005587">
    <property type="protein sequence ID" value="AGK59740.1"/>
    <property type="molecule type" value="Genomic_DNA"/>
</dbReference>
<feature type="domain" description="VTT" evidence="8">
    <location>
        <begin position="37"/>
        <end position="159"/>
    </location>
</feature>
<dbReference type="KEGG" id="hdt:HYPDE_40358"/>
<accession>N0BHV1</accession>
<dbReference type="AlphaFoldDB" id="N0BHV1"/>
<protein>
    <recommendedName>
        <fullName evidence="8">VTT domain-containing protein</fullName>
    </recommendedName>
</protein>
<feature type="transmembrane region" description="Helical" evidence="7">
    <location>
        <begin position="16"/>
        <end position="37"/>
    </location>
</feature>
<keyword evidence="5 7" id="KW-1133">Transmembrane helix</keyword>
<dbReference type="Pfam" id="PF09335">
    <property type="entry name" value="VTT_dom"/>
    <property type="match status" value="1"/>
</dbReference>
<dbReference type="HOGENOM" id="CLU_044208_3_2_5"/>
<comment type="subcellular location">
    <subcellularLocation>
        <location evidence="1 7">Cell membrane</location>
        <topology evidence="1 7">Multi-pass membrane protein</topology>
    </subcellularLocation>
</comment>
<evidence type="ECO:0000256" key="6">
    <source>
        <dbReference type="ARBA" id="ARBA00023136"/>
    </source>
</evidence>
<evidence type="ECO:0000256" key="4">
    <source>
        <dbReference type="ARBA" id="ARBA00022692"/>
    </source>
</evidence>
<name>N0BHV1_9HYPH</name>
<dbReference type="InterPro" id="IPR032818">
    <property type="entry name" value="DedA-like"/>
</dbReference>
<dbReference type="RefSeq" id="WP_015599755.1">
    <property type="nucleotide sequence ID" value="NC_021172.1"/>
</dbReference>
<evidence type="ECO:0000313" key="10">
    <source>
        <dbReference type="Proteomes" id="UP000005952"/>
    </source>
</evidence>
<keyword evidence="4 7" id="KW-0812">Transmembrane</keyword>
<proteinExistence type="inferred from homology"/>
<evidence type="ECO:0000313" key="9">
    <source>
        <dbReference type="EMBL" id="AGK59740.1"/>
    </source>
</evidence>
<dbReference type="GO" id="GO:0005886">
    <property type="term" value="C:plasma membrane"/>
    <property type="evidence" value="ECO:0007669"/>
    <property type="project" value="UniProtKB-SubCell"/>
</dbReference>
<keyword evidence="3 7" id="KW-1003">Cell membrane</keyword>
<organism evidence="9 10">
    <name type="scientific">Hyphomicrobium denitrificans 1NES1</name>
    <dbReference type="NCBI Taxonomy" id="670307"/>
    <lineage>
        <taxon>Bacteria</taxon>
        <taxon>Pseudomonadati</taxon>
        <taxon>Pseudomonadota</taxon>
        <taxon>Alphaproteobacteria</taxon>
        <taxon>Hyphomicrobiales</taxon>
        <taxon>Hyphomicrobiaceae</taxon>
        <taxon>Hyphomicrobium</taxon>
    </lineage>
</organism>
<gene>
    <name evidence="9" type="ORF">HYPDE_40358</name>
</gene>
<evidence type="ECO:0000256" key="1">
    <source>
        <dbReference type="ARBA" id="ARBA00004651"/>
    </source>
</evidence>
<dbReference type="OrthoDB" id="9801622at2"/>
<dbReference type="eggNOG" id="COG0586">
    <property type="taxonomic scope" value="Bacteria"/>
</dbReference>
<comment type="similarity">
    <text evidence="2 7">Belongs to the DedA family.</text>
</comment>
<dbReference type="Proteomes" id="UP000005952">
    <property type="component" value="Chromosome"/>
</dbReference>
<feature type="transmembrane region" description="Helical" evidence="7">
    <location>
        <begin position="57"/>
        <end position="76"/>
    </location>
</feature>
<feature type="transmembrane region" description="Helical" evidence="7">
    <location>
        <begin position="178"/>
        <end position="199"/>
    </location>
</feature>
<dbReference type="PANTHER" id="PTHR30353:SF15">
    <property type="entry name" value="INNER MEMBRANE PROTEIN YABI"/>
    <property type="match status" value="1"/>
</dbReference>
<evidence type="ECO:0000256" key="3">
    <source>
        <dbReference type="ARBA" id="ARBA00022475"/>
    </source>
</evidence>
<keyword evidence="6 7" id="KW-0472">Membrane</keyword>
<reference evidence="9 10" key="1">
    <citation type="journal article" date="2013" name="Genome Announc.">
        <title>Genome sequences for three denitrifying bacterial strains isolated from a uranium- and nitrate-contaminated subsurface environment.</title>
        <authorList>
            <person name="Venkatramanan R."/>
            <person name="Prakash O."/>
            <person name="Woyke T."/>
            <person name="Chain P."/>
            <person name="Goodwin L.A."/>
            <person name="Watson D."/>
            <person name="Brooks S."/>
            <person name="Kostka J.E."/>
            <person name="Green S.J."/>
        </authorList>
    </citation>
    <scope>NUCLEOTIDE SEQUENCE [LARGE SCALE GENOMIC DNA]</scope>
    <source>
        <strain evidence="9 10">1NES1</strain>
    </source>
</reference>
<keyword evidence="10" id="KW-1185">Reference proteome</keyword>
<sequence>MSAQHTLDLIVRFENWAFLLAFVVAFAESFAFVSLIVPGSMILTAAGALVPSGRLELLLLGAVPGAALGDAISYWIGRRYGVRIRRVWPFSRYPAVLARGLAFFERHGGKSVFIGRFFGSVRAIIPLAAGIMVLPPVRFWAANIGSAVLWAPVVLAPGALVGMGLDRLLEAGLSSQDWLMLGALLVPALAAGFLAILLLRRQRQRHRQAAATAALRSAPSAIATSNPGIRP</sequence>
<dbReference type="PANTHER" id="PTHR30353">
    <property type="entry name" value="INNER MEMBRANE PROTEIN DEDA-RELATED"/>
    <property type="match status" value="1"/>
</dbReference>
<evidence type="ECO:0000256" key="5">
    <source>
        <dbReference type="ARBA" id="ARBA00022989"/>
    </source>
</evidence>
<evidence type="ECO:0000259" key="8">
    <source>
        <dbReference type="Pfam" id="PF09335"/>
    </source>
</evidence>
<dbReference type="InterPro" id="IPR032816">
    <property type="entry name" value="VTT_dom"/>
</dbReference>